<proteinExistence type="predicted"/>
<comment type="caution">
    <text evidence="1">The sequence shown here is derived from an EMBL/GenBank/DDBJ whole genome shotgun (WGS) entry which is preliminary data.</text>
</comment>
<dbReference type="Proteomes" id="UP000286908">
    <property type="component" value="Unassembled WGS sequence"/>
</dbReference>
<dbReference type="OrthoDB" id="7066459at2"/>
<sequence length="75" mass="8830">MRVLELKIDRSTFNLLWKSLHAREEALLRRVEEYGEDSDEGADALNDIMALRLYRKELWEDAEPVFDANAFLTDD</sequence>
<organism evidence="1 2">
    <name type="scientific">Morganella morganii</name>
    <name type="common">Proteus morganii</name>
    <dbReference type="NCBI Taxonomy" id="582"/>
    <lineage>
        <taxon>Bacteria</taxon>
        <taxon>Pseudomonadati</taxon>
        <taxon>Pseudomonadota</taxon>
        <taxon>Gammaproteobacteria</taxon>
        <taxon>Enterobacterales</taxon>
        <taxon>Morganellaceae</taxon>
        <taxon>Morganella</taxon>
    </lineage>
</organism>
<dbReference type="AlphaFoldDB" id="A0A433ZRD5"/>
<accession>A0A433ZRD5</accession>
<gene>
    <name evidence="1" type="ORF">CKG00_16165</name>
</gene>
<geneLocation type="plasmid" evidence="1">
    <name>unnamed1</name>
</geneLocation>
<protein>
    <submittedName>
        <fullName evidence="1">Uncharacterized protein</fullName>
    </submittedName>
</protein>
<dbReference type="EMBL" id="NRQY01000002">
    <property type="protein sequence ID" value="RUT64694.1"/>
    <property type="molecule type" value="Genomic_DNA"/>
</dbReference>
<name>A0A433ZRD5_MORMO</name>
<reference evidence="1 2" key="1">
    <citation type="submission" date="2017-08" db="EMBL/GenBank/DDBJ databases">
        <title>Draft genome sequence of pheromone producing symbiont Morganella morganii, of the female New Zealand grass grub Costelytra giveni.</title>
        <authorList>
            <person name="Laugraud A."/>
            <person name="Young S.D."/>
            <person name="Hurst M.H."/>
        </authorList>
    </citation>
    <scope>NUCLEOTIDE SEQUENCE [LARGE SCALE GENOMIC DNA]</scope>
    <source>
        <strain evidence="1 2">MMsCG</strain>
        <plasmid evidence="1">unnamed1</plasmid>
    </source>
</reference>
<evidence type="ECO:0000313" key="2">
    <source>
        <dbReference type="Proteomes" id="UP000286908"/>
    </source>
</evidence>
<evidence type="ECO:0000313" key="1">
    <source>
        <dbReference type="EMBL" id="RUT64694.1"/>
    </source>
</evidence>
<keyword evidence="1" id="KW-0614">Plasmid</keyword>